<evidence type="ECO:0000256" key="1">
    <source>
        <dbReference type="SAM" id="Phobius"/>
    </source>
</evidence>
<keyword evidence="1" id="KW-1133">Transmembrane helix</keyword>
<evidence type="ECO:0000313" key="2">
    <source>
        <dbReference type="EMBL" id="MFC7307623.1"/>
    </source>
</evidence>
<organism evidence="2 3">
    <name type="scientific">Streptomyces monticola</name>
    <dbReference type="NCBI Taxonomy" id="2666263"/>
    <lineage>
        <taxon>Bacteria</taxon>
        <taxon>Bacillati</taxon>
        <taxon>Actinomycetota</taxon>
        <taxon>Actinomycetes</taxon>
        <taxon>Kitasatosporales</taxon>
        <taxon>Streptomycetaceae</taxon>
        <taxon>Streptomyces</taxon>
    </lineage>
</organism>
<dbReference type="EMBL" id="JBHTCF010000012">
    <property type="protein sequence ID" value="MFC7307623.1"/>
    <property type="molecule type" value="Genomic_DNA"/>
</dbReference>
<feature type="transmembrane region" description="Helical" evidence="1">
    <location>
        <begin position="119"/>
        <end position="140"/>
    </location>
</feature>
<feature type="transmembrane region" description="Helical" evidence="1">
    <location>
        <begin position="6"/>
        <end position="23"/>
    </location>
</feature>
<feature type="transmembrane region" description="Helical" evidence="1">
    <location>
        <begin position="217"/>
        <end position="238"/>
    </location>
</feature>
<name>A0ABW2JQE0_9ACTN</name>
<keyword evidence="1" id="KW-0472">Membrane</keyword>
<evidence type="ECO:0000313" key="3">
    <source>
        <dbReference type="Proteomes" id="UP001596523"/>
    </source>
</evidence>
<comment type="caution">
    <text evidence="2">The sequence shown here is derived from an EMBL/GenBank/DDBJ whole genome shotgun (WGS) entry which is preliminary data.</text>
</comment>
<accession>A0ABW2JQE0</accession>
<dbReference type="RefSeq" id="WP_381834857.1">
    <property type="nucleotide sequence ID" value="NZ_JBHTCF010000012.1"/>
</dbReference>
<gene>
    <name evidence="2" type="ORF">ACFQVC_25765</name>
</gene>
<feature type="transmembrane region" description="Helical" evidence="1">
    <location>
        <begin position="244"/>
        <end position="263"/>
    </location>
</feature>
<keyword evidence="1" id="KW-0812">Transmembrane</keyword>
<proteinExistence type="predicted"/>
<feature type="transmembrane region" description="Helical" evidence="1">
    <location>
        <begin position="86"/>
        <end position="107"/>
    </location>
</feature>
<feature type="transmembrane region" description="Helical" evidence="1">
    <location>
        <begin position="177"/>
        <end position="196"/>
    </location>
</feature>
<protein>
    <submittedName>
        <fullName evidence="2">Uncharacterized protein</fullName>
    </submittedName>
</protein>
<sequence>MIQIQAALFWAYAIGATFALSAGRQLQIWERLSVGEGPRTRSRVANPYLTLTLLFAAILLVPTGLFVLWQNPSWATMQVAGDREGIWAGFVLFYAGGIPVATLLGFLAAQALVLVGAGYWAYLQTVGGYFLVFGTLVHGWDGRGYERFFATSDEDFANWPKDSVVNNILDFLTSGTFLALLIFGAGVIGTMLLTEIGWLMEGWSLPGADEDRKVPKLLAIAIAAAGVYGLPFLGALTASALMRLLGGLLGLLLFAVIAGAVLLPKRSPVRWLYGLVGIPDRHWRASGDAAKGPAVTADAAVTAGTAVTGTGVTADRPG</sequence>
<feature type="transmembrane region" description="Helical" evidence="1">
    <location>
        <begin position="44"/>
        <end position="66"/>
    </location>
</feature>
<dbReference type="Proteomes" id="UP001596523">
    <property type="component" value="Unassembled WGS sequence"/>
</dbReference>
<keyword evidence="3" id="KW-1185">Reference proteome</keyword>
<reference evidence="3" key="1">
    <citation type="journal article" date="2019" name="Int. J. Syst. Evol. Microbiol.">
        <title>The Global Catalogue of Microorganisms (GCM) 10K type strain sequencing project: providing services to taxonomists for standard genome sequencing and annotation.</title>
        <authorList>
            <consortium name="The Broad Institute Genomics Platform"/>
            <consortium name="The Broad Institute Genome Sequencing Center for Infectious Disease"/>
            <person name="Wu L."/>
            <person name="Ma J."/>
        </authorList>
    </citation>
    <scope>NUCLEOTIDE SEQUENCE [LARGE SCALE GENOMIC DNA]</scope>
    <source>
        <strain evidence="3">SYNS20</strain>
    </source>
</reference>